<accession>A0A0D2JM53</accession>
<keyword evidence="3" id="KW-1133">Transmembrane helix</keyword>
<dbReference type="OrthoDB" id="192326at2759"/>
<dbReference type="AlphaFoldDB" id="A0A0D2JM53"/>
<keyword evidence="3" id="KW-0472">Membrane</keyword>
<evidence type="ECO:0000256" key="2">
    <source>
        <dbReference type="ARBA" id="ARBA00022640"/>
    </source>
</evidence>
<reference evidence="4 5" key="1">
    <citation type="journal article" date="2013" name="BMC Genomics">
        <title>Reconstruction of the lipid metabolism for the microalga Monoraphidium neglectum from its genome sequence reveals characteristics suitable for biofuel production.</title>
        <authorList>
            <person name="Bogen C."/>
            <person name="Al-Dilaimi A."/>
            <person name="Albersmeier A."/>
            <person name="Wichmann J."/>
            <person name="Grundmann M."/>
            <person name="Rupp O."/>
            <person name="Lauersen K.J."/>
            <person name="Blifernez-Klassen O."/>
            <person name="Kalinowski J."/>
            <person name="Goesmann A."/>
            <person name="Mussgnug J.H."/>
            <person name="Kruse O."/>
        </authorList>
    </citation>
    <scope>NUCLEOTIDE SEQUENCE [LARGE SCALE GENOMIC DNA]</scope>
    <source>
        <strain evidence="4 5">SAG 48.87</strain>
    </source>
</reference>
<gene>
    <name evidence="4" type="ORF">MNEG_7677</name>
</gene>
<feature type="transmembrane region" description="Helical" evidence="3">
    <location>
        <begin position="117"/>
        <end position="137"/>
    </location>
</feature>
<protein>
    <submittedName>
        <fullName evidence="4">Uncharacterized protein ycf36</fullName>
    </submittedName>
</protein>
<organism evidence="4 5">
    <name type="scientific">Monoraphidium neglectum</name>
    <dbReference type="NCBI Taxonomy" id="145388"/>
    <lineage>
        <taxon>Eukaryota</taxon>
        <taxon>Viridiplantae</taxon>
        <taxon>Chlorophyta</taxon>
        <taxon>core chlorophytes</taxon>
        <taxon>Chlorophyceae</taxon>
        <taxon>CS clade</taxon>
        <taxon>Sphaeropleales</taxon>
        <taxon>Selenastraceae</taxon>
        <taxon>Monoraphidium</taxon>
    </lineage>
</organism>
<feature type="transmembrane region" description="Helical" evidence="3">
    <location>
        <begin position="92"/>
        <end position="110"/>
    </location>
</feature>
<dbReference type="InterPro" id="IPR009631">
    <property type="entry name" value="CGLD27-like"/>
</dbReference>
<dbReference type="GeneID" id="25740553"/>
<comment type="subcellular location">
    <subcellularLocation>
        <location evidence="1">Plastid</location>
    </subcellularLocation>
</comment>
<dbReference type="STRING" id="145388.A0A0D2JM53"/>
<evidence type="ECO:0000313" key="5">
    <source>
        <dbReference type="Proteomes" id="UP000054498"/>
    </source>
</evidence>
<dbReference type="Proteomes" id="UP000054498">
    <property type="component" value="Unassembled WGS sequence"/>
</dbReference>
<keyword evidence="2" id="KW-0934">Plastid</keyword>
<sequence length="288" mass="31630">MAISTAALRCAATPCCVRLPGRARTVAGTPLRRPLQRLGVLPDDRSDPLAAACPVPKDQQPIFQLKELQEDETFDLARRPLPQFSLSLAKSFGAFFFLMGLPVSCFTFEFSKEPAQCLLSAAAGSLFIVTVLVWRMYLGWDHVGARLQAATVPYEETGWYDGQLWVKTPEILARDRLAFAYQIRPTMARLKSTLLGLGGGFDRVTRWGRTRVLLLLLPLLLLPPQLLDNYSAPRSTAAAAASALEGRSYEDRVREYEPWADLEDGDDAANAAAAAAAGSILQHMRPLP</sequence>
<evidence type="ECO:0000313" key="4">
    <source>
        <dbReference type="EMBL" id="KIZ00283.1"/>
    </source>
</evidence>
<proteinExistence type="predicted"/>
<dbReference type="PANTHER" id="PTHR34214:SF3">
    <property type="entry name" value="PROTEIN CONSERVED IN THE GREEN LINEAGE AND DIATOMS 27, CHLOROPLASTIC"/>
    <property type="match status" value="1"/>
</dbReference>
<dbReference type="KEGG" id="mng:MNEG_7677"/>
<dbReference type="PANTHER" id="PTHR34214">
    <property type="match status" value="1"/>
</dbReference>
<dbReference type="GO" id="GO:0009536">
    <property type="term" value="C:plastid"/>
    <property type="evidence" value="ECO:0007669"/>
    <property type="project" value="UniProtKB-SubCell"/>
</dbReference>
<dbReference type="RefSeq" id="XP_013899302.1">
    <property type="nucleotide sequence ID" value="XM_014043848.1"/>
</dbReference>
<dbReference type="Pfam" id="PF06799">
    <property type="entry name" value="CGLD27-like"/>
    <property type="match status" value="1"/>
</dbReference>
<keyword evidence="3" id="KW-0812">Transmembrane</keyword>
<name>A0A0D2JM53_9CHLO</name>
<evidence type="ECO:0000256" key="1">
    <source>
        <dbReference type="ARBA" id="ARBA00004474"/>
    </source>
</evidence>
<keyword evidence="5" id="KW-1185">Reference proteome</keyword>
<evidence type="ECO:0000256" key="3">
    <source>
        <dbReference type="SAM" id="Phobius"/>
    </source>
</evidence>
<dbReference type="EMBL" id="KK101601">
    <property type="protein sequence ID" value="KIZ00283.1"/>
    <property type="molecule type" value="Genomic_DNA"/>
</dbReference>